<evidence type="ECO:0000256" key="2">
    <source>
        <dbReference type="ARBA" id="ARBA00022801"/>
    </source>
</evidence>
<reference evidence="7 8" key="1">
    <citation type="submission" date="2017-09" db="EMBL/GenBank/DDBJ databases">
        <title>Depth-based differentiation of microbial function through sediment-hosted aquifers and enrichment of novel symbionts in the deep terrestrial subsurface.</title>
        <authorList>
            <person name="Probst A.J."/>
            <person name="Ladd B."/>
            <person name="Jarett J.K."/>
            <person name="Geller-Mcgrath D.E."/>
            <person name="Sieber C.M."/>
            <person name="Emerson J.B."/>
            <person name="Anantharaman K."/>
            <person name="Thomas B.C."/>
            <person name="Malmstrom R."/>
            <person name="Stieglmeier M."/>
            <person name="Klingl A."/>
            <person name="Woyke T."/>
            <person name="Ryan C.M."/>
            <person name="Banfield J.F."/>
        </authorList>
    </citation>
    <scope>NUCLEOTIDE SEQUENCE [LARGE SCALE GENOMIC DNA]</scope>
    <source>
        <strain evidence="7">CG23_combo_of_CG06-09_8_20_14_all_37_18</strain>
    </source>
</reference>
<protein>
    <recommendedName>
        <fullName evidence="6">5'-3' exonuclease domain-containing protein</fullName>
    </recommendedName>
</protein>
<dbReference type="CDD" id="cd09859">
    <property type="entry name" value="PIN_53EXO"/>
    <property type="match status" value="1"/>
</dbReference>
<dbReference type="Gene3D" id="1.10.150.20">
    <property type="entry name" value="5' to 3' exonuclease, C-terminal subdomain"/>
    <property type="match status" value="1"/>
</dbReference>
<evidence type="ECO:0000256" key="1">
    <source>
        <dbReference type="ARBA" id="ARBA00022722"/>
    </source>
</evidence>
<gene>
    <name evidence="7" type="ORF">COX35_01280</name>
</gene>
<dbReference type="GO" id="GO:0017108">
    <property type="term" value="F:5'-flap endonuclease activity"/>
    <property type="evidence" value="ECO:0007669"/>
    <property type="project" value="InterPro"/>
</dbReference>
<keyword evidence="4" id="KW-0175">Coiled coil</keyword>
<accession>A0A2G9YYL3</accession>
<dbReference type="CDD" id="cd09898">
    <property type="entry name" value="H3TH_53EXO"/>
    <property type="match status" value="1"/>
</dbReference>
<dbReference type="EMBL" id="PCRQ01000031">
    <property type="protein sequence ID" value="PIP24312.1"/>
    <property type="molecule type" value="Genomic_DNA"/>
</dbReference>
<dbReference type="SUPFAM" id="SSF88723">
    <property type="entry name" value="PIN domain-like"/>
    <property type="match status" value="1"/>
</dbReference>
<keyword evidence="2" id="KW-0378">Hydrolase</keyword>
<comment type="caution">
    <text evidence="7">The sequence shown here is derived from an EMBL/GenBank/DDBJ whole genome shotgun (WGS) entry which is preliminary data.</text>
</comment>
<dbReference type="Pfam" id="PF01367">
    <property type="entry name" value="5_3_exonuc"/>
    <property type="match status" value="1"/>
</dbReference>
<evidence type="ECO:0000256" key="4">
    <source>
        <dbReference type="SAM" id="Coils"/>
    </source>
</evidence>
<keyword evidence="3" id="KW-0238">DNA-binding</keyword>
<dbReference type="InterPro" id="IPR020046">
    <property type="entry name" value="5-3_exonucl_a-hlix_arch_N"/>
</dbReference>
<dbReference type="FunFam" id="1.10.150.20:FF:000003">
    <property type="entry name" value="DNA polymerase I"/>
    <property type="match status" value="1"/>
</dbReference>
<organism evidence="7 8">
    <name type="scientific">Candidatus Nealsonbacteria bacterium CG23_combo_of_CG06-09_8_20_14_all_37_18</name>
    <dbReference type="NCBI Taxonomy" id="1974720"/>
    <lineage>
        <taxon>Bacteria</taxon>
        <taxon>Candidatus Nealsoniibacteriota</taxon>
    </lineage>
</organism>
<dbReference type="InterPro" id="IPR036279">
    <property type="entry name" value="5-3_exonuclease_C_sf"/>
</dbReference>
<feature type="domain" description="5'-3' exonuclease" evidence="6">
    <location>
        <begin position="6"/>
        <end position="276"/>
    </location>
</feature>
<dbReference type="SMART" id="SM00475">
    <property type="entry name" value="53EXOc"/>
    <property type="match status" value="1"/>
</dbReference>
<dbReference type="GO" id="GO:0003677">
    <property type="term" value="F:DNA binding"/>
    <property type="evidence" value="ECO:0007669"/>
    <property type="project" value="UniProtKB-KW"/>
</dbReference>
<dbReference type="InterPro" id="IPR020045">
    <property type="entry name" value="DNA_polI_H3TH"/>
</dbReference>
<dbReference type="PANTHER" id="PTHR42646">
    <property type="entry name" value="FLAP ENDONUCLEASE XNI"/>
    <property type="match status" value="1"/>
</dbReference>
<dbReference type="SUPFAM" id="SSF47807">
    <property type="entry name" value="5' to 3' exonuclease, C-terminal subdomain"/>
    <property type="match status" value="1"/>
</dbReference>
<dbReference type="InterPro" id="IPR038969">
    <property type="entry name" value="FEN"/>
</dbReference>
<dbReference type="Gene3D" id="3.40.50.1010">
    <property type="entry name" value="5'-nuclease"/>
    <property type="match status" value="1"/>
</dbReference>
<evidence type="ECO:0000256" key="5">
    <source>
        <dbReference type="SAM" id="MobiDB-lite"/>
    </source>
</evidence>
<evidence type="ECO:0000256" key="3">
    <source>
        <dbReference type="ARBA" id="ARBA00023125"/>
    </source>
</evidence>
<dbReference type="InterPro" id="IPR002421">
    <property type="entry name" value="5-3_exonuclease"/>
</dbReference>
<dbReference type="AlphaFoldDB" id="A0A2G9YYL3"/>
<dbReference type="GO" id="GO:0008409">
    <property type="term" value="F:5'-3' exonuclease activity"/>
    <property type="evidence" value="ECO:0007669"/>
    <property type="project" value="InterPro"/>
</dbReference>
<dbReference type="Pfam" id="PF02739">
    <property type="entry name" value="5_3_exonuc_N"/>
    <property type="match status" value="1"/>
</dbReference>
<dbReference type="InterPro" id="IPR029060">
    <property type="entry name" value="PIN-like_dom_sf"/>
</dbReference>
<proteinExistence type="predicted"/>
<dbReference type="PANTHER" id="PTHR42646:SF2">
    <property type="entry name" value="5'-3' EXONUCLEASE FAMILY PROTEIN"/>
    <property type="match status" value="1"/>
</dbReference>
<evidence type="ECO:0000313" key="8">
    <source>
        <dbReference type="Proteomes" id="UP000229952"/>
    </source>
</evidence>
<dbReference type="InterPro" id="IPR008918">
    <property type="entry name" value="HhH2"/>
</dbReference>
<keyword evidence="1" id="KW-0540">Nuclease</keyword>
<dbReference type="GO" id="GO:0033567">
    <property type="term" value="P:DNA replication, Okazaki fragment processing"/>
    <property type="evidence" value="ECO:0007669"/>
    <property type="project" value="InterPro"/>
</dbReference>
<dbReference type="Proteomes" id="UP000229952">
    <property type="component" value="Unassembled WGS sequence"/>
</dbReference>
<evidence type="ECO:0000259" key="6">
    <source>
        <dbReference type="SMART" id="SM00475"/>
    </source>
</evidence>
<evidence type="ECO:0000313" key="7">
    <source>
        <dbReference type="EMBL" id="PIP24312.1"/>
    </source>
</evidence>
<feature type="region of interest" description="Disordered" evidence="5">
    <location>
        <begin position="305"/>
        <end position="338"/>
    </location>
</feature>
<dbReference type="SMART" id="SM00279">
    <property type="entry name" value="HhH2"/>
    <property type="match status" value="1"/>
</dbReference>
<feature type="coiled-coil region" evidence="4">
    <location>
        <begin position="216"/>
        <end position="243"/>
    </location>
</feature>
<sequence length="350" mass="40039">MENKSKRLLVIDANSIIHRAYHALPPLTTKKGELVNAVYGFLLVFLKAIKDFQPDFIAACFDVKGPTFRHKKFKDYKAKRPPAPEELYQQIPKVKEVLEAFNVPVFEKQGFEADDLIGTISSLAPRKQVLPEIETIILSGDLDALQLVDSKTKVYALRKGVKDIVLYDENLVKERFQGLVPEQILDFKALRGDASDNIPGVTGIGVKTAIKLLLKFGSLENIYKELEENSEKTKDLKPKLKEILLKYKEQAFLSKFLAQINKNVLSDFSLEKCRWRDYDKEKIVRLFKKFEFYSLLNRISEGEEDKSSSSTELLQKAKGKKRAEPSSPPFAKAREINEKEKKIGENLKLW</sequence>
<name>A0A2G9YYL3_9BACT</name>